<feature type="compositionally biased region" description="Low complexity" evidence="5">
    <location>
        <begin position="9"/>
        <end position="21"/>
    </location>
</feature>
<feature type="transmembrane region" description="Helical" evidence="6">
    <location>
        <begin position="281"/>
        <end position="299"/>
    </location>
</feature>
<dbReference type="EMBL" id="JAULSO010000004">
    <property type="protein sequence ID" value="KAK3683330.1"/>
    <property type="molecule type" value="Genomic_DNA"/>
</dbReference>
<feature type="transmembrane region" description="Helical" evidence="6">
    <location>
        <begin position="194"/>
        <end position="213"/>
    </location>
</feature>
<feature type="transmembrane region" description="Helical" evidence="6">
    <location>
        <begin position="103"/>
        <end position="122"/>
    </location>
</feature>
<feature type="transmembrane region" description="Helical" evidence="6">
    <location>
        <begin position="319"/>
        <end position="339"/>
    </location>
</feature>
<dbReference type="InterPro" id="IPR036259">
    <property type="entry name" value="MFS_trans_sf"/>
</dbReference>
<feature type="transmembrane region" description="Helical" evidence="6">
    <location>
        <begin position="155"/>
        <end position="174"/>
    </location>
</feature>
<evidence type="ECO:0000256" key="2">
    <source>
        <dbReference type="ARBA" id="ARBA00022692"/>
    </source>
</evidence>
<feature type="transmembrane region" description="Helical" evidence="6">
    <location>
        <begin position="463"/>
        <end position="484"/>
    </location>
</feature>
<feature type="compositionally biased region" description="Basic and acidic residues" evidence="5">
    <location>
        <begin position="22"/>
        <end position="33"/>
    </location>
</feature>
<dbReference type="AlphaFoldDB" id="A0AAE0X2A4"/>
<keyword evidence="3 6" id="KW-1133">Transmembrane helix</keyword>
<dbReference type="InterPro" id="IPR051617">
    <property type="entry name" value="UNC-93-like_regulator"/>
</dbReference>
<evidence type="ECO:0000256" key="3">
    <source>
        <dbReference type="ARBA" id="ARBA00022989"/>
    </source>
</evidence>
<keyword evidence="2 6" id="KW-0812">Transmembrane</keyword>
<feature type="transmembrane region" description="Helical" evidence="6">
    <location>
        <begin position="397"/>
        <end position="421"/>
    </location>
</feature>
<dbReference type="PANTHER" id="PTHR23294:SF59">
    <property type="entry name" value="UNC93-LIKE PROTEIN C922.05C"/>
    <property type="match status" value="1"/>
</dbReference>
<comment type="subcellular location">
    <subcellularLocation>
        <location evidence="1">Membrane</location>
        <topology evidence="1">Multi-pass membrane protein</topology>
    </subcellularLocation>
</comment>
<proteinExistence type="predicted"/>
<dbReference type="GO" id="GO:0016020">
    <property type="term" value="C:membrane"/>
    <property type="evidence" value="ECO:0007669"/>
    <property type="project" value="UniProtKB-SubCell"/>
</dbReference>
<evidence type="ECO:0000256" key="4">
    <source>
        <dbReference type="ARBA" id="ARBA00023136"/>
    </source>
</evidence>
<dbReference type="FunFam" id="1.20.1250.20:FF:000726">
    <property type="entry name" value="DUF895 domain membrane protein"/>
    <property type="match status" value="1"/>
</dbReference>
<evidence type="ECO:0000313" key="7">
    <source>
        <dbReference type="EMBL" id="KAK3683330.1"/>
    </source>
</evidence>
<reference evidence="7" key="2">
    <citation type="submission" date="2023-06" db="EMBL/GenBank/DDBJ databases">
        <authorList>
            <consortium name="Lawrence Berkeley National Laboratory"/>
            <person name="Haridas S."/>
            <person name="Hensen N."/>
            <person name="Bonometti L."/>
            <person name="Westerberg I."/>
            <person name="Brannstrom I.O."/>
            <person name="Guillou S."/>
            <person name="Cros-Aarteil S."/>
            <person name="Calhoun S."/>
            <person name="Kuo A."/>
            <person name="Mondo S."/>
            <person name="Pangilinan J."/>
            <person name="Riley R."/>
            <person name="Labutti K."/>
            <person name="Andreopoulos B."/>
            <person name="Lipzen A."/>
            <person name="Chen C."/>
            <person name="Yanf M."/>
            <person name="Daum C."/>
            <person name="Ng V."/>
            <person name="Clum A."/>
            <person name="Steindorff A."/>
            <person name="Ohm R."/>
            <person name="Martin F."/>
            <person name="Silar P."/>
            <person name="Natvig D."/>
            <person name="Lalanne C."/>
            <person name="Gautier V."/>
            <person name="Ament-Velasquez S.L."/>
            <person name="Kruys A."/>
            <person name="Hutchinson M.I."/>
            <person name="Powell A.J."/>
            <person name="Barry K."/>
            <person name="Miller A.N."/>
            <person name="Grigoriev I.V."/>
            <person name="Debuchy R."/>
            <person name="Gladieux P."/>
            <person name="Thoren M.H."/>
            <person name="Johannesson H."/>
        </authorList>
    </citation>
    <scope>NUCLEOTIDE SEQUENCE</scope>
    <source>
        <strain evidence="7">CBS 314.62</strain>
    </source>
</reference>
<reference evidence="7" key="1">
    <citation type="journal article" date="2023" name="Mol. Phylogenet. Evol.">
        <title>Genome-scale phylogeny and comparative genomics of the fungal order Sordariales.</title>
        <authorList>
            <person name="Hensen N."/>
            <person name="Bonometti L."/>
            <person name="Westerberg I."/>
            <person name="Brannstrom I.O."/>
            <person name="Guillou S."/>
            <person name="Cros-Aarteil S."/>
            <person name="Calhoun S."/>
            <person name="Haridas S."/>
            <person name="Kuo A."/>
            <person name="Mondo S."/>
            <person name="Pangilinan J."/>
            <person name="Riley R."/>
            <person name="LaButti K."/>
            <person name="Andreopoulos B."/>
            <person name="Lipzen A."/>
            <person name="Chen C."/>
            <person name="Yan M."/>
            <person name="Daum C."/>
            <person name="Ng V."/>
            <person name="Clum A."/>
            <person name="Steindorff A."/>
            <person name="Ohm R.A."/>
            <person name="Martin F."/>
            <person name="Silar P."/>
            <person name="Natvig D.O."/>
            <person name="Lalanne C."/>
            <person name="Gautier V."/>
            <person name="Ament-Velasquez S.L."/>
            <person name="Kruys A."/>
            <person name="Hutchinson M.I."/>
            <person name="Powell A.J."/>
            <person name="Barry K."/>
            <person name="Miller A.N."/>
            <person name="Grigoriev I.V."/>
            <person name="Debuchy R."/>
            <person name="Gladieux P."/>
            <person name="Hiltunen Thoren M."/>
            <person name="Johannesson H."/>
        </authorList>
    </citation>
    <scope>NUCLEOTIDE SEQUENCE</scope>
    <source>
        <strain evidence="7">CBS 314.62</strain>
    </source>
</reference>
<sequence length="525" mass="57279">MADEKPTSPAATAPETTAPETTAHETTAHETTAHENGVAEPIPRPAGWMYKGFKIGKHELWYASPIVQLLLVAMVCFLCPGMFNAISGLGAGGQVDATAQNNASTALYSTFAVVAFFSGTIANKLGVKLTLAFGGIGYCIYAASFLSYSHNQNNGFVIFAGAFLGVCAGLLWTAQGTIMMSYPPEEKKGRYISWFWIIFNLGAVIGSLIPLGQNINSTAGPVTDGTYIGFIVLMLCGAILALFLCNAGSVQREDGSHVILMKNPSWKTEIMGLVETLTQSPWVVLLFPMFFASNVFYTYQSNDMNAAQFNTRTRALNNTLYWSSQIFGAVITGYALDFGPARRSVRAKGSFVVLFILTFVIWGGGYAWQKQQVTREVVEDADHPHVGVDWTDGGEKYIAPMWLFIFYGFFDATWQTCIYWYMGALSNSGRKAANLAGFYKGIQSAGAAVFWRMDGLKKPYDTMFGATWGLLGGALVFAAPVIWLKIKDTVSIEDDLKFSDETITDVAPTKDKVALGLEHTKEEEV</sequence>
<dbReference type="Gene3D" id="1.20.1250.20">
    <property type="entry name" value="MFS general substrate transporter like domains"/>
    <property type="match status" value="2"/>
</dbReference>
<protein>
    <submittedName>
        <fullName evidence="7">Major facilitator superfamily domain-containing protein</fullName>
    </submittedName>
</protein>
<evidence type="ECO:0000313" key="8">
    <source>
        <dbReference type="Proteomes" id="UP001270362"/>
    </source>
</evidence>
<comment type="caution">
    <text evidence="7">The sequence shown here is derived from an EMBL/GenBank/DDBJ whole genome shotgun (WGS) entry which is preliminary data.</text>
</comment>
<evidence type="ECO:0000256" key="6">
    <source>
        <dbReference type="SAM" id="Phobius"/>
    </source>
</evidence>
<dbReference type="Proteomes" id="UP001270362">
    <property type="component" value="Unassembled WGS sequence"/>
</dbReference>
<keyword evidence="4 6" id="KW-0472">Membrane</keyword>
<keyword evidence="8" id="KW-1185">Reference proteome</keyword>
<dbReference type="InterPro" id="IPR011701">
    <property type="entry name" value="MFS"/>
</dbReference>
<feature type="transmembrane region" description="Helical" evidence="6">
    <location>
        <begin position="60"/>
        <end position="83"/>
    </location>
</feature>
<evidence type="ECO:0000256" key="5">
    <source>
        <dbReference type="SAM" id="MobiDB-lite"/>
    </source>
</evidence>
<feature type="region of interest" description="Disordered" evidence="5">
    <location>
        <begin position="1"/>
        <end position="40"/>
    </location>
</feature>
<gene>
    <name evidence="7" type="ORF">B0T22DRAFT_245240</name>
</gene>
<feature type="transmembrane region" description="Helical" evidence="6">
    <location>
        <begin position="351"/>
        <end position="368"/>
    </location>
</feature>
<feature type="transmembrane region" description="Helical" evidence="6">
    <location>
        <begin position="129"/>
        <end position="149"/>
    </location>
</feature>
<dbReference type="CDD" id="cd06178">
    <property type="entry name" value="MFS_unc93-like"/>
    <property type="match status" value="1"/>
</dbReference>
<dbReference type="PANTHER" id="PTHR23294">
    <property type="entry name" value="ET TRANSLATION PRODUCT-RELATED"/>
    <property type="match status" value="1"/>
</dbReference>
<accession>A0AAE0X2A4</accession>
<feature type="transmembrane region" description="Helical" evidence="6">
    <location>
        <begin position="225"/>
        <end position="245"/>
    </location>
</feature>
<name>A0AAE0X2A4_9PEZI</name>
<organism evidence="7 8">
    <name type="scientific">Podospora appendiculata</name>
    <dbReference type="NCBI Taxonomy" id="314037"/>
    <lineage>
        <taxon>Eukaryota</taxon>
        <taxon>Fungi</taxon>
        <taxon>Dikarya</taxon>
        <taxon>Ascomycota</taxon>
        <taxon>Pezizomycotina</taxon>
        <taxon>Sordariomycetes</taxon>
        <taxon>Sordariomycetidae</taxon>
        <taxon>Sordariales</taxon>
        <taxon>Podosporaceae</taxon>
        <taxon>Podospora</taxon>
    </lineage>
</organism>
<dbReference type="SUPFAM" id="SSF103473">
    <property type="entry name" value="MFS general substrate transporter"/>
    <property type="match status" value="1"/>
</dbReference>
<evidence type="ECO:0000256" key="1">
    <source>
        <dbReference type="ARBA" id="ARBA00004141"/>
    </source>
</evidence>
<dbReference type="Pfam" id="PF07690">
    <property type="entry name" value="MFS_1"/>
    <property type="match status" value="1"/>
</dbReference>
<dbReference type="GO" id="GO:0022857">
    <property type="term" value="F:transmembrane transporter activity"/>
    <property type="evidence" value="ECO:0007669"/>
    <property type="project" value="InterPro"/>
</dbReference>